<comment type="similarity">
    <text evidence="1">Belongs to the protein kinase superfamily. ADCK protein kinase family.</text>
</comment>
<dbReference type="InterPro" id="IPR034646">
    <property type="entry name" value="ADCK3_dom"/>
</dbReference>
<keyword evidence="2" id="KW-0808">Transferase</keyword>
<reference evidence="6 7" key="1">
    <citation type="journal article" date="2019" name="Int. J. Syst. Evol. Microbiol.">
        <title>The Global Catalogue of Microorganisms (GCM) 10K type strain sequencing project: providing services to taxonomists for standard genome sequencing and annotation.</title>
        <authorList>
            <consortium name="The Broad Institute Genomics Platform"/>
            <consortium name="The Broad Institute Genome Sequencing Center for Infectious Disease"/>
            <person name="Wu L."/>
            <person name="Ma J."/>
        </authorList>
    </citation>
    <scope>NUCLEOTIDE SEQUENCE [LARGE SCALE GENOMIC DNA]</scope>
    <source>
        <strain evidence="6 7">JCM 3367</strain>
    </source>
</reference>
<comment type="caution">
    <text evidence="6">The sequence shown here is derived from an EMBL/GenBank/DDBJ whole genome shotgun (WGS) entry which is preliminary data.</text>
</comment>
<dbReference type="RefSeq" id="WP_344168838.1">
    <property type="nucleotide sequence ID" value="NZ_BAAARY010000003.1"/>
</dbReference>
<name>A0ABN3N784_9ACTN</name>
<evidence type="ECO:0000259" key="5">
    <source>
        <dbReference type="Pfam" id="PF03109"/>
    </source>
</evidence>
<accession>A0ABN3N784</accession>
<dbReference type="Pfam" id="PF03109">
    <property type="entry name" value="ABC1"/>
    <property type="match status" value="1"/>
</dbReference>
<evidence type="ECO:0000256" key="2">
    <source>
        <dbReference type="ARBA" id="ARBA00022679"/>
    </source>
</evidence>
<evidence type="ECO:0000256" key="1">
    <source>
        <dbReference type="ARBA" id="ARBA00009670"/>
    </source>
</evidence>
<gene>
    <name evidence="6" type="ORF">GCM10010201_09590</name>
</gene>
<dbReference type="SUPFAM" id="SSF56112">
    <property type="entry name" value="Protein kinase-like (PK-like)"/>
    <property type="match status" value="1"/>
</dbReference>
<dbReference type="CDD" id="cd13970">
    <property type="entry name" value="ABC1_ADCK3"/>
    <property type="match status" value="1"/>
</dbReference>
<feature type="domain" description="ABC1 atypical kinase-like" evidence="5">
    <location>
        <begin position="93"/>
        <end position="329"/>
    </location>
</feature>
<organism evidence="6 7">
    <name type="scientific">Pilimelia columellifera subsp. columellifera</name>
    <dbReference type="NCBI Taxonomy" id="706583"/>
    <lineage>
        <taxon>Bacteria</taxon>
        <taxon>Bacillati</taxon>
        <taxon>Actinomycetota</taxon>
        <taxon>Actinomycetes</taxon>
        <taxon>Micromonosporales</taxon>
        <taxon>Micromonosporaceae</taxon>
        <taxon>Pilimelia</taxon>
    </lineage>
</organism>
<dbReference type="InterPro" id="IPR004147">
    <property type="entry name" value="ABC1_dom"/>
</dbReference>
<dbReference type="PANTHER" id="PTHR43851">
    <property type="match status" value="1"/>
</dbReference>
<protein>
    <submittedName>
        <fullName evidence="6">AarF/ABC1/UbiB kinase family protein</fullName>
    </submittedName>
</protein>
<dbReference type="InterPro" id="IPR051409">
    <property type="entry name" value="Atypical_kinase_ADCK"/>
</dbReference>
<dbReference type="Proteomes" id="UP001499978">
    <property type="component" value="Unassembled WGS sequence"/>
</dbReference>
<evidence type="ECO:0000313" key="6">
    <source>
        <dbReference type="EMBL" id="GAA2515342.1"/>
    </source>
</evidence>
<evidence type="ECO:0000313" key="7">
    <source>
        <dbReference type="Proteomes" id="UP001499978"/>
    </source>
</evidence>
<dbReference type="GO" id="GO:0016301">
    <property type="term" value="F:kinase activity"/>
    <property type="evidence" value="ECO:0007669"/>
    <property type="project" value="UniProtKB-KW"/>
</dbReference>
<dbReference type="InterPro" id="IPR011009">
    <property type="entry name" value="Kinase-like_dom_sf"/>
</dbReference>
<keyword evidence="6" id="KW-0418">Kinase</keyword>
<keyword evidence="4" id="KW-0067">ATP-binding</keyword>
<keyword evidence="7" id="KW-1185">Reference proteome</keyword>
<dbReference type="PANTHER" id="PTHR43851:SF3">
    <property type="entry name" value="COENZYME Q8"/>
    <property type="match status" value="1"/>
</dbReference>
<evidence type="ECO:0000256" key="4">
    <source>
        <dbReference type="ARBA" id="ARBA00022840"/>
    </source>
</evidence>
<evidence type="ECO:0000256" key="3">
    <source>
        <dbReference type="ARBA" id="ARBA00022741"/>
    </source>
</evidence>
<keyword evidence="3" id="KW-0547">Nucleotide-binding</keyword>
<dbReference type="EMBL" id="BAAARY010000003">
    <property type="protein sequence ID" value="GAA2515342.1"/>
    <property type="molecule type" value="Genomic_DNA"/>
</dbReference>
<sequence>MSEIPRRAVVRSAKLAALPLGFAGRAALGLGKRVTGMASEVVSAEMQQRTAEQLFSVLGQLKGGAMKFGQGLSVFEAALPEELAGPYRQALTKLQEAAPPLPAASVHKVLIAELGRDWRTNFRAFSDAPAAAASIGQVHRAVWHDGTDVAVKVQYPGAGDALVSDLNQLARLSSLFRVIQPGIDVKPLVSELRARITEELDYELEAAAQRGFGAAYADDDEIYVPPVLASAPRVLVTGWVDGTPLSQIIAAGAPPERDHAGRLLATLHFSAPQRARLLHADPHPGNYRILADGRLGVLDFGAVARLPDGLPAPIGRLVRLALAGDADGVRDGLSGEGFLSADDVPADALLDFLLPMLEPFAVDEFHFTRAWLRAEAARLGSPKSPAYLLSRKLNLPPAYMLIHRVTLGSIGVLCQLEARAPFRDVLLRWLPGFAED</sequence>
<proteinExistence type="inferred from homology"/>